<accession>A0A6A6KRQ5</accession>
<name>A0A6A6KRQ5_HEVBR</name>
<sequence length="451" mass="49747">MLECSACFLQFHGKSFAFSATKHASKKSCNGNTTKSIYEDVFGGPPRFGTPTLSPRVEDYREIFGGFHSSRASSIPVLDLPLVDEAADVFFDVLSSGFDYGEVFGGFNGYDFAVSYNELLMMEQSNGLGDDSSSDEAWYDHDIRIYIGSFLEEWIRDGCGRERLLKGSAEAEILSDESNHSAKDQCLLNGDSCDSIDGDMEFNLSYNKVSKRSNGDLSNGITHITQPHPVSGYTFVVDKTSSWPKTDYEYQHMQASNDDHLNIHYSGEMLSGRHLRKVMSHPATGTNTDVLFFGDDVRPHKEFVRNGSLPNEMFVTISDVSLRTQPSHLPPPSRPPPALDIFNGDSGKTTTNCKSVASEETTGDSSPPYFDVEVDASSSAAASAAAMKEAMEKAQAKLKSAKESMERKRDGFQNRVKSCSKTDRKDKGEKLTKIGKALVAERRREGRALVK</sequence>
<dbReference type="GO" id="GO:0030276">
    <property type="term" value="F:clathrin binding"/>
    <property type="evidence" value="ECO:0007669"/>
    <property type="project" value="TreeGrafter"/>
</dbReference>
<gene>
    <name evidence="2" type="ORF">GH714_015331</name>
</gene>
<dbReference type="GO" id="GO:0031982">
    <property type="term" value="C:vesicle"/>
    <property type="evidence" value="ECO:0007669"/>
    <property type="project" value="TreeGrafter"/>
</dbReference>
<dbReference type="EMBL" id="JAAGAX010000015">
    <property type="protein sequence ID" value="KAF2290756.1"/>
    <property type="molecule type" value="Genomic_DNA"/>
</dbReference>
<feature type="compositionally biased region" description="Basic and acidic residues" evidence="1">
    <location>
        <begin position="398"/>
        <end position="412"/>
    </location>
</feature>
<dbReference type="AlphaFoldDB" id="A0A6A6KRQ5"/>
<dbReference type="GO" id="GO:0072583">
    <property type="term" value="P:clathrin-dependent endocytosis"/>
    <property type="evidence" value="ECO:0007669"/>
    <property type="project" value="TreeGrafter"/>
</dbReference>
<dbReference type="Proteomes" id="UP000467840">
    <property type="component" value="Chromosome 2"/>
</dbReference>
<dbReference type="GO" id="GO:0005737">
    <property type="term" value="C:cytoplasm"/>
    <property type="evidence" value="ECO:0007669"/>
    <property type="project" value="TreeGrafter"/>
</dbReference>
<evidence type="ECO:0000313" key="3">
    <source>
        <dbReference type="Proteomes" id="UP000467840"/>
    </source>
</evidence>
<feature type="region of interest" description="Disordered" evidence="1">
    <location>
        <begin position="324"/>
        <end position="350"/>
    </location>
</feature>
<keyword evidence="3" id="KW-1185">Reference proteome</keyword>
<dbReference type="PANTHER" id="PTHR23172">
    <property type="entry name" value="AUXILIN/CYCLIN G-ASSOCIATED KINASE-RELATED"/>
    <property type="match status" value="1"/>
</dbReference>
<evidence type="ECO:0000313" key="2">
    <source>
        <dbReference type="EMBL" id="KAF2290756.1"/>
    </source>
</evidence>
<dbReference type="PANTHER" id="PTHR23172:SF87">
    <property type="entry name" value="CHAPERONE DNAJ-DOMAIN SUPERFAMILY PROTEIN"/>
    <property type="match status" value="1"/>
</dbReference>
<proteinExistence type="predicted"/>
<comment type="caution">
    <text evidence="2">The sequence shown here is derived from an EMBL/GenBank/DDBJ whole genome shotgun (WGS) entry which is preliminary data.</text>
</comment>
<feature type="region of interest" description="Disordered" evidence="1">
    <location>
        <begin position="398"/>
        <end position="428"/>
    </location>
</feature>
<reference evidence="2 3" key="1">
    <citation type="journal article" date="2020" name="Mol. Plant">
        <title>The Chromosome-Based Rubber Tree Genome Provides New Insights into Spurge Genome Evolution and Rubber Biosynthesis.</title>
        <authorList>
            <person name="Liu J."/>
            <person name="Shi C."/>
            <person name="Shi C.C."/>
            <person name="Li W."/>
            <person name="Zhang Q.J."/>
            <person name="Zhang Y."/>
            <person name="Li K."/>
            <person name="Lu H.F."/>
            <person name="Shi C."/>
            <person name="Zhu S.T."/>
            <person name="Xiao Z.Y."/>
            <person name="Nan H."/>
            <person name="Yue Y."/>
            <person name="Zhu X.G."/>
            <person name="Wu Y."/>
            <person name="Hong X.N."/>
            <person name="Fan G.Y."/>
            <person name="Tong Y."/>
            <person name="Zhang D."/>
            <person name="Mao C.L."/>
            <person name="Liu Y.L."/>
            <person name="Hao S.J."/>
            <person name="Liu W.Q."/>
            <person name="Lv M.Q."/>
            <person name="Zhang H.B."/>
            <person name="Liu Y."/>
            <person name="Hu-Tang G.R."/>
            <person name="Wang J.P."/>
            <person name="Wang J.H."/>
            <person name="Sun Y.H."/>
            <person name="Ni S.B."/>
            <person name="Chen W.B."/>
            <person name="Zhang X.C."/>
            <person name="Jiao Y.N."/>
            <person name="Eichler E.E."/>
            <person name="Li G.H."/>
            <person name="Liu X."/>
            <person name="Gao L.Z."/>
        </authorList>
    </citation>
    <scope>NUCLEOTIDE SEQUENCE [LARGE SCALE GENOMIC DNA]</scope>
    <source>
        <strain evidence="3">cv. GT1</strain>
        <tissue evidence="2">Leaf</tissue>
    </source>
</reference>
<dbReference type="GO" id="GO:0072318">
    <property type="term" value="P:clathrin coat disassembly"/>
    <property type="evidence" value="ECO:0007669"/>
    <property type="project" value="TreeGrafter"/>
</dbReference>
<protein>
    <submittedName>
        <fullName evidence="2">Uncharacterized protein</fullName>
    </submittedName>
</protein>
<evidence type="ECO:0000256" key="1">
    <source>
        <dbReference type="SAM" id="MobiDB-lite"/>
    </source>
</evidence>
<feature type="compositionally biased region" description="Pro residues" evidence="1">
    <location>
        <begin position="328"/>
        <end position="338"/>
    </location>
</feature>
<organism evidence="2 3">
    <name type="scientific">Hevea brasiliensis</name>
    <name type="common">Para rubber tree</name>
    <name type="synonym">Siphonia brasiliensis</name>
    <dbReference type="NCBI Taxonomy" id="3981"/>
    <lineage>
        <taxon>Eukaryota</taxon>
        <taxon>Viridiplantae</taxon>
        <taxon>Streptophyta</taxon>
        <taxon>Embryophyta</taxon>
        <taxon>Tracheophyta</taxon>
        <taxon>Spermatophyta</taxon>
        <taxon>Magnoliopsida</taxon>
        <taxon>eudicotyledons</taxon>
        <taxon>Gunneridae</taxon>
        <taxon>Pentapetalae</taxon>
        <taxon>rosids</taxon>
        <taxon>fabids</taxon>
        <taxon>Malpighiales</taxon>
        <taxon>Euphorbiaceae</taxon>
        <taxon>Crotonoideae</taxon>
        <taxon>Micrandreae</taxon>
        <taxon>Hevea</taxon>
    </lineage>
</organism>